<keyword evidence="7" id="KW-1185">Reference proteome</keyword>
<dbReference type="InterPro" id="IPR009288">
    <property type="entry name" value="AIG2-like_dom"/>
</dbReference>
<sequence>MTQGTRRLYFGYGSNLWLEQMALRCLGSDFIGIGRLPRYRWMINSRGYANVAETNNPQNSTNNNKDEEEAEEVWGLVYALSEADEKQLDVNEGVPFAYEKRVLEVECLWESSDGNGGKKERTKEMVLVYIDFKRADGEGNLPRAEYVYRMNMGIGDALRKGVPRGYVDKVLRRWIPEEAHQDKDGESMKVKELARKQAVSFKDESGVYRGGERTG</sequence>
<name>A0AAE0ISX2_9PEZI</name>
<dbReference type="Proteomes" id="UP001283341">
    <property type="component" value="Unassembled WGS sequence"/>
</dbReference>
<dbReference type="AlphaFoldDB" id="A0AAE0ISX2"/>
<evidence type="ECO:0000256" key="1">
    <source>
        <dbReference type="ARBA" id="ARBA00012346"/>
    </source>
</evidence>
<accession>A0AAE0ISX2</accession>
<dbReference type="InterPro" id="IPR017939">
    <property type="entry name" value="G-Glutamylcylcotransferase"/>
</dbReference>
<protein>
    <recommendedName>
        <fullName evidence="1">gamma-glutamylcyclotransferase</fullName>
        <ecNumber evidence="1">4.3.2.9</ecNumber>
    </recommendedName>
</protein>
<evidence type="ECO:0000259" key="5">
    <source>
        <dbReference type="Pfam" id="PF06094"/>
    </source>
</evidence>
<feature type="active site" description="Proton acceptor" evidence="3">
    <location>
        <position position="92"/>
    </location>
</feature>
<feature type="binding site" evidence="4">
    <location>
        <begin position="9"/>
        <end position="14"/>
    </location>
    <ligand>
        <name>substrate</name>
    </ligand>
</feature>
<feature type="domain" description="Gamma-glutamylcyclotransferase AIG2-like" evidence="5">
    <location>
        <begin position="9"/>
        <end position="112"/>
    </location>
</feature>
<evidence type="ECO:0000313" key="6">
    <source>
        <dbReference type="EMBL" id="KAK3330673.1"/>
    </source>
</evidence>
<organism evidence="6 7">
    <name type="scientific">Apodospora peruviana</name>
    <dbReference type="NCBI Taxonomy" id="516989"/>
    <lineage>
        <taxon>Eukaryota</taxon>
        <taxon>Fungi</taxon>
        <taxon>Dikarya</taxon>
        <taxon>Ascomycota</taxon>
        <taxon>Pezizomycotina</taxon>
        <taxon>Sordariomycetes</taxon>
        <taxon>Sordariomycetidae</taxon>
        <taxon>Sordariales</taxon>
        <taxon>Lasiosphaeriaceae</taxon>
        <taxon>Apodospora</taxon>
    </lineage>
</organism>
<dbReference type="PANTHER" id="PTHR12935:SF0">
    <property type="entry name" value="GAMMA-GLUTAMYLCYCLOTRANSFERASE"/>
    <property type="match status" value="1"/>
</dbReference>
<dbReference type="PANTHER" id="PTHR12935">
    <property type="entry name" value="GAMMA-GLUTAMYLCYCLOTRANSFERASE"/>
    <property type="match status" value="1"/>
</dbReference>
<evidence type="ECO:0000256" key="3">
    <source>
        <dbReference type="PIRSR" id="PIRSR617939-1"/>
    </source>
</evidence>
<dbReference type="SUPFAM" id="SSF110857">
    <property type="entry name" value="Gamma-glutamyl cyclotransferase-like"/>
    <property type="match status" value="1"/>
</dbReference>
<comment type="caution">
    <text evidence="6">The sequence shown here is derived from an EMBL/GenBank/DDBJ whole genome shotgun (WGS) entry which is preliminary data.</text>
</comment>
<keyword evidence="2" id="KW-0456">Lyase</keyword>
<dbReference type="EMBL" id="JAUEDM010000001">
    <property type="protein sequence ID" value="KAK3330673.1"/>
    <property type="molecule type" value="Genomic_DNA"/>
</dbReference>
<dbReference type="EC" id="4.3.2.9" evidence="1"/>
<dbReference type="CDD" id="cd06661">
    <property type="entry name" value="GGCT_like"/>
    <property type="match status" value="1"/>
</dbReference>
<dbReference type="InterPro" id="IPR013024">
    <property type="entry name" value="GGCT-like"/>
</dbReference>
<dbReference type="GO" id="GO:0003839">
    <property type="term" value="F:gamma-glutamylcyclotransferase activity"/>
    <property type="evidence" value="ECO:0007669"/>
    <property type="project" value="UniProtKB-EC"/>
</dbReference>
<dbReference type="Pfam" id="PF06094">
    <property type="entry name" value="GGACT"/>
    <property type="match status" value="1"/>
</dbReference>
<dbReference type="Gene3D" id="3.10.490.10">
    <property type="entry name" value="Gamma-glutamyl cyclotransferase-like"/>
    <property type="match status" value="1"/>
</dbReference>
<proteinExistence type="predicted"/>
<evidence type="ECO:0000256" key="4">
    <source>
        <dbReference type="PIRSR" id="PIRSR617939-2"/>
    </source>
</evidence>
<evidence type="ECO:0000313" key="7">
    <source>
        <dbReference type="Proteomes" id="UP001283341"/>
    </source>
</evidence>
<evidence type="ECO:0000256" key="2">
    <source>
        <dbReference type="ARBA" id="ARBA00023239"/>
    </source>
</evidence>
<reference evidence="6" key="2">
    <citation type="submission" date="2023-06" db="EMBL/GenBank/DDBJ databases">
        <authorList>
            <consortium name="Lawrence Berkeley National Laboratory"/>
            <person name="Haridas S."/>
            <person name="Hensen N."/>
            <person name="Bonometti L."/>
            <person name="Westerberg I."/>
            <person name="Brannstrom I.O."/>
            <person name="Guillou S."/>
            <person name="Cros-Aarteil S."/>
            <person name="Calhoun S."/>
            <person name="Kuo A."/>
            <person name="Mondo S."/>
            <person name="Pangilinan J."/>
            <person name="Riley R."/>
            <person name="Labutti K."/>
            <person name="Andreopoulos B."/>
            <person name="Lipzen A."/>
            <person name="Chen C."/>
            <person name="Yanf M."/>
            <person name="Daum C."/>
            <person name="Ng V."/>
            <person name="Clum A."/>
            <person name="Steindorff A."/>
            <person name="Ohm R."/>
            <person name="Martin F."/>
            <person name="Silar P."/>
            <person name="Natvig D."/>
            <person name="Lalanne C."/>
            <person name="Gautier V."/>
            <person name="Ament-Velasquez S.L."/>
            <person name="Kruys A."/>
            <person name="Hutchinson M.I."/>
            <person name="Powell A.J."/>
            <person name="Barry K."/>
            <person name="Miller A.N."/>
            <person name="Grigoriev I.V."/>
            <person name="Debuchy R."/>
            <person name="Gladieux P."/>
            <person name="Thoren M.H."/>
            <person name="Johannesson H."/>
        </authorList>
    </citation>
    <scope>NUCLEOTIDE SEQUENCE</scope>
    <source>
        <strain evidence="6">CBS 118394</strain>
    </source>
</reference>
<dbReference type="InterPro" id="IPR036568">
    <property type="entry name" value="GGCT-like_sf"/>
</dbReference>
<reference evidence="6" key="1">
    <citation type="journal article" date="2023" name="Mol. Phylogenet. Evol.">
        <title>Genome-scale phylogeny and comparative genomics of the fungal order Sordariales.</title>
        <authorList>
            <person name="Hensen N."/>
            <person name="Bonometti L."/>
            <person name="Westerberg I."/>
            <person name="Brannstrom I.O."/>
            <person name="Guillou S."/>
            <person name="Cros-Aarteil S."/>
            <person name="Calhoun S."/>
            <person name="Haridas S."/>
            <person name="Kuo A."/>
            <person name="Mondo S."/>
            <person name="Pangilinan J."/>
            <person name="Riley R."/>
            <person name="LaButti K."/>
            <person name="Andreopoulos B."/>
            <person name="Lipzen A."/>
            <person name="Chen C."/>
            <person name="Yan M."/>
            <person name="Daum C."/>
            <person name="Ng V."/>
            <person name="Clum A."/>
            <person name="Steindorff A."/>
            <person name="Ohm R.A."/>
            <person name="Martin F."/>
            <person name="Silar P."/>
            <person name="Natvig D.O."/>
            <person name="Lalanne C."/>
            <person name="Gautier V."/>
            <person name="Ament-Velasquez S.L."/>
            <person name="Kruys A."/>
            <person name="Hutchinson M.I."/>
            <person name="Powell A.J."/>
            <person name="Barry K."/>
            <person name="Miller A.N."/>
            <person name="Grigoriev I.V."/>
            <person name="Debuchy R."/>
            <person name="Gladieux P."/>
            <person name="Hiltunen Thoren M."/>
            <person name="Johannesson H."/>
        </authorList>
    </citation>
    <scope>NUCLEOTIDE SEQUENCE</scope>
    <source>
        <strain evidence="6">CBS 118394</strain>
    </source>
</reference>
<gene>
    <name evidence="6" type="ORF">B0H66DRAFT_71653</name>
</gene>